<accession>A0A077WVM1</accession>
<organism evidence="2">
    <name type="scientific">Lichtheimia ramosa</name>
    <dbReference type="NCBI Taxonomy" id="688394"/>
    <lineage>
        <taxon>Eukaryota</taxon>
        <taxon>Fungi</taxon>
        <taxon>Fungi incertae sedis</taxon>
        <taxon>Mucoromycota</taxon>
        <taxon>Mucoromycotina</taxon>
        <taxon>Mucoromycetes</taxon>
        <taxon>Mucorales</taxon>
        <taxon>Lichtheimiaceae</taxon>
        <taxon>Lichtheimia</taxon>
    </lineage>
</organism>
<sequence length="233" mass="26651">MIHFVRQSGAVLSSLFYECANSHTDLEGFLLGTLATRTLGAIDDHSGQTDDTTERFIVIQGYSLCQDRFYDSQGQVNRDAIEQQVRDIHQVVGYFRFRRETVMTLSIREQILMQGLQEMVPNLGCMAIITASLVEENDASTHAHDITFWNTTKTRIPLQIVNMNESTLAYQHFIPSVAQDPRRMDMLQSIDPTSIMQQYDTIYQRAMDALERATTQVIEKERELKALMEQCSS</sequence>
<dbReference type="OrthoDB" id="6358435at2759"/>
<proteinExistence type="predicted"/>
<evidence type="ECO:0000313" key="2">
    <source>
        <dbReference type="EMBL" id="CDS11340.1"/>
    </source>
</evidence>
<evidence type="ECO:0000256" key="1">
    <source>
        <dbReference type="SAM" id="Coils"/>
    </source>
</evidence>
<protein>
    <recommendedName>
        <fullName evidence="3">JAB1/MPN/MOV34 metalloenzyme domain-containing protein</fullName>
    </recommendedName>
</protein>
<dbReference type="PANTHER" id="PTHR31728">
    <property type="entry name" value="ABRAXAS FAMILY MEMBER"/>
    <property type="match status" value="1"/>
</dbReference>
<dbReference type="GO" id="GO:0031593">
    <property type="term" value="F:polyubiquitin modification-dependent protein binding"/>
    <property type="evidence" value="ECO:0007669"/>
    <property type="project" value="TreeGrafter"/>
</dbReference>
<dbReference type="AlphaFoldDB" id="A0A077WVM1"/>
<gene>
    <name evidence="2" type="ORF">LRAMOSA03603</name>
</gene>
<evidence type="ECO:0008006" key="3">
    <source>
        <dbReference type="Google" id="ProtNLM"/>
    </source>
</evidence>
<dbReference type="PRINTS" id="PR02051">
    <property type="entry name" value="PROTEINF175"/>
</dbReference>
<dbReference type="GO" id="GO:0005634">
    <property type="term" value="C:nucleus"/>
    <property type="evidence" value="ECO:0007669"/>
    <property type="project" value="TreeGrafter"/>
</dbReference>
<dbReference type="InterPro" id="IPR023238">
    <property type="entry name" value="FAM175"/>
</dbReference>
<dbReference type="Pfam" id="PF21125">
    <property type="entry name" value="MPN_2A_DUB_like"/>
    <property type="match status" value="1"/>
</dbReference>
<name>A0A077WVM1_9FUNG</name>
<feature type="coiled-coil region" evidence="1">
    <location>
        <begin position="203"/>
        <end position="230"/>
    </location>
</feature>
<dbReference type="PANTHER" id="PTHR31728:SF5">
    <property type="entry name" value="OS07G0540200 PROTEIN"/>
    <property type="match status" value="1"/>
</dbReference>
<dbReference type="EMBL" id="LK023346">
    <property type="protein sequence ID" value="CDS11340.1"/>
    <property type="molecule type" value="Genomic_DNA"/>
</dbReference>
<keyword evidence="1" id="KW-0175">Coiled coil</keyword>
<reference evidence="2" key="1">
    <citation type="journal article" date="2014" name="Genome Announc.">
        <title>De novo whole-genome sequence and genome annotation of Lichtheimia ramosa.</title>
        <authorList>
            <person name="Linde J."/>
            <person name="Schwartze V."/>
            <person name="Binder U."/>
            <person name="Lass-Florl C."/>
            <person name="Voigt K."/>
            <person name="Horn F."/>
        </authorList>
    </citation>
    <scope>NUCLEOTIDE SEQUENCE</scope>
    <source>
        <strain evidence="2">JMRC FSU:6197</strain>
    </source>
</reference>